<organism evidence="2 3">
    <name type="scientific">Timema podura</name>
    <name type="common">Walking stick</name>
    <dbReference type="NCBI Taxonomy" id="61482"/>
    <lineage>
        <taxon>Eukaryota</taxon>
        <taxon>Metazoa</taxon>
        <taxon>Ecdysozoa</taxon>
        <taxon>Arthropoda</taxon>
        <taxon>Hexapoda</taxon>
        <taxon>Insecta</taxon>
        <taxon>Pterygota</taxon>
        <taxon>Neoptera</taxon>
        <taxon>Polyneoptera</taxon>
        <taxon>Phasmatodea</taxon>
        <taxon>Timematodea</taxon>
        <taxon>Timematoidea</taxon>
        <taxon>Timematidae</taxon>
        <taxon>Timema</taxon>
    </lineage>
</organism>
<keyword evidence="3" id="KW-1185">Reference proteome</keyword>
<gene>
    <name evidence="2" type="ORF">TPAB3V08_LOCUS16432</name>
</gene>
<reference evidence="2" key="1">
    <citation type="submission" date="2021-03" db="EMBL/GenBank/DDBJ databases">
        <authorList>
            <person name="Tran Van P."/>
        </authorList>
    </citation>
    <scope>NUCLEOTIDE SEQUENCE</scope>
</reference>
<feature type="non-terminal residue" evidence="2">
    <location>
        <position position="82"/>
    </location>
</feature>
<dbReference type="EMBL" id="CAJPIN010144946">
    <property type="protein sequence ID" value="CAG2069490.1"/>
    <property type="molecule type" value="Genomic_DNA"/>
</dbReference>
<dbReference type="InterPro" id="IPR027417">
    <property type="entry name" value="P-loop_NTPase"/>
</dbReference>
<proteinExistence type="predicted"/>
<comment type="caution">
    <text evidence="2">The sequence shown here is derived from an EMBL/GenBank/DDBJ whole genome shotgun (WGS) entry which is preliminary data.</text>
</comment>
<name>A0ABN7PTB3_TIMPD</name>
<evidence type="ECO:0000313" key="2">
    <source>
        <dbReference type="EMBL" id="CAG2069490.1"/>
    </source>
</evidence>
<dbReference type="Gene3D" id="3.40.50.300">
    <property type="entry name" value="P-loop containing nucleotide triphosphate hydrolases"/>
    <property type="match status" value="1"/>
</dbReference>
<dbReference type="Pfam" id="PF00271">
    <property type="entry name" value="Helicase_C"/>
    <property type="match status" value="1"/>
</dbReference>
<evidence type="ECO:0000259" key="1">
    <source>
        <dbReference type="PROSITE" id="PS51194"/>
    </source>
</evidence>
<protein>
    <recommendedName>
        <fullName evidence="1">Helicase C-terminal domain-containing protein</fullName>
    </recommendedName>
</protein>
<dbReference type="InterPro" id="IPR001650">
    <property type="entry name" value="Helicase_C-like"/>
</dbReference>
<dbReference type="Proteomes" id="UP001153148">
    <property type="component" value="Unassembled WGS sequence"/>
</dbReference>
<evidence type="ECO:0000313" key="3">
    <source>
        <dbReference type="Proteomes" id="UP001153148"/>
    </source>
</evidence>
<sequence length="82" mass="9173">MSSATTKWSWLLANVVQFMSSGGVLIFVTKKVNAEEVANNLRLKEFEVVLLHGDMDQSERNKVITQFKRQEVSIMVATDVAG</sequence>
<accession>A0ABN7PTB3</accession>
<feature type="domain" description="Helicase C-terminal" evidence="1">
    <location>
        <begin position="14"/>
        <end position="82"/>
    </location>
</feature>
<dbReference type="PROSITE" id="PS51194">
    <property type="entry name" value="HELICASE_CTER"/>
    <property type="match status" value="1"/>
</dbReference>
<dbReference type="SUPFAM" id="SSF52540">
    <property type="entry name" value="P-loop containing nucleoside triphosphate hydrolases"/>
    <property type="match status" value="1"/>
</dbReference>
<dbReference type="PANTHER" id="PTHR47958">
    <property type="entry name" value="ATP-DEPENDENT RNA HELICASE DBP3"/>
    <property type="match status" value="1"/>
</dbReference>